<dbReference type="Proteomes" id="UP000431744">
    <property type="component" value="Unassembled WGS sequence"/>
</dbReference>
<comment type="caution">
    <text evidence="3">The sequence shown here is derived from an EMBL/GenBank/DDBJ whole genome shotgun (WGS) entry which is preliminary data.</text>
</comment>
<dbReference type="EMBL" id="WBJY01000001">
    <property type="protein sequence ID" value="KAB1649148.1"/>
    <property type="molecule type" value="Genomic_DNA"/>
</dbReference>
<evidence type="ECO:0000313" key="4">
    <source>
        <dbReference type="Proteomes" id="UP000431744"/>
    </source>
</evidence>
<sequence>MNTGRMARALCALLAVAVLAACARIPLSGTVMEGQDMQAPDSQGVQFLPNSPVPGASQAEVVQGFLEAGTGTQSNYATARSYLVDGLSGSWDPTERVLVHDGSSVMYTLVDELTVRVDLNVVAQVDANGVYTSYGTPQPYSLEYDVQRVEGEWRVSAAEQGLVLMSEWFMQVFEPYTVYFYDSTFRYLVPDVRWFPGYTTAPTRIVQAILDGPSSWLAEGSVRSAFPPETVLRGPVTTEDGTALADFSAAISSAASDLFPLMLLQVTESLSGVTGIGTVMMSANGATIDVDPPPDDEVHSHAQVNATPLVYRDGEFGFLSGETITPPAESERLATMLPNLGATRGTVSVDQGIGAFLTPRGVMAIPFLTGQPVAIDARESVAMPSIDPFGFVWTVASDSPDIHVSDISRQYDEALDLGEFGRDGISSLQVSRDGARVVALVRDDDRTRLVVAAIERTPGGGEPTGIGTPVSIPLGEGGPIEVTWVDETSIAILSSDGQGSSGVRVQQIGGDAEGYGAVENGAQIAGSNSLAGLRLVDAAGNLFVPRNSRWMAQGTRIDFLVTQA</sequence>
<dbReference type="InterPro" id="IPR059026">
    <property type="entry name" value="LpqB_N"/>
</dbReference>
<dbReference type="InterPro" id="IPR019606">
    <property type="entry name" value="GerMN"/>
</dbReference>
<dbReference type="Pfam" id="PF25976">
    <property type="entry name" value="LpqB_N"/>
    <property type="match status" value="1"/>
</dbReference>
<reference evidence="3 4" key="1">
    <citation type="submission" date="2019-09" db="EMBL/GenBank/DDBJ databases">
        <title>Phylogeny of genus Pseudoclavibacter and closely related genus.</title>
        <authorList>
            <person name="Li Y."/>
        </authorList>
    </citation>
    <scope>NUCLEOTIDE SEQUENCE [LARGE SCALE GENOMIC DNA]</scope>
    <source>
        <strain evidence="3 4">EGI 60007</strain>
    </source>
</reference>
<dbReference type="PROSITE" id="PS51257">
    <property type="entry name" value="PROKAR_LIPOPROTEIN"/>
    <property type="match status" value="1"/>
</dbReference>
<name>A0A6H9WMB0_9MICO</name>
<dbReference type="RefSeq" id="WP_158027740.1">
    <property type="nucleotide sequence ID" value="NZ_BMHG01000001.1"/>
</dbReference>
<evidence type="ECO:0000313" key="3">
    <source>
        <dbReference type="EMBL" id="KAB1649148.1"/>
    </source>
</evidence>
<protein>
    <recommendedName>
        <fullName evidence="2">GerMN domain-containing protein</fullName>
    </recommendedName>
</protein>
<dbReference type="Pfam" id="PF10647">
    <property type="entry name" value="Gmad1"/>
    <property type="match status" value="1"/>
</dbReference>
<evidence type="ECO:0000259" key="2">
    <source>
        <dbReference type="SMART" id="SM00909"/>
    </source>
</evidence>
<evidence type="ECO:0000256" key="1">
    <source>
        <dbReference type="SAM" id="SignalP"/>
    </source>
</evidence>
<feature type="domain" description="GerMN" evidence="2">
    <location>
        <begin position="202"/>
        <end position="292"/>
    </location>
</feature>
<dbReference type="OrthoDB" id="3226781at2"/>
<feature type="chain" id="PRO_5026276824" description="GerMN domain-containing protein" evidence="1">
    <location>
        <begin position="21"/>
        <end position="564"/>
    </location>
</feature>
<dbReference type="AlphaFoldDB" id="A0A6H9WMB0"/>
<feature type="signal peptide" evidence="1">
    <location>
        <begin position="1"/>
        <end position="20"/>
    </location>
</feature>
<dbReference type="Pfam" id="PF10646">
    <property type="entry name" value="Germane"/>
    <property type="match status" value="1"/>
</dbReference>
<gene>
    <name evidence="3" type="ORF">F8O04_02375</name>
</gene>
<proteinExistence type="predicted"/>
<accession>A0A6H9WMB0</accession>
<dbReference type="InterPro" id="IPR018910">
    <property type="entry name" value="LpqB_C"/>
</dbReference>
<keyword evidence="1" id="KW-0732">Signal</keyword>
<dbReference type="SMART" id="SM00909">
    <property type="entry name" value="Germane"/>
    <property type="match status" value="1"/>
</dbReference>
<keyword evidence="4" id="KW-1185">Reference proteome</keyword>
<organism evidence="3 4">
    <name type="scientific">Pseudoclavibacter endophyticus</name>
    <dbReference type="NCBI Taxonomy" id="1778590"/>
    <lineage>
        <taxon>Bacteria</taxon>
        <taxon>Bacillati</taxon>
        <taxon>Actinomycetota</taxon>
        <taxon>Actinomycetes</taxon>
        <taxon>Micrococcales</taxon>
        <taxon>Microbacteriaceae</taxon>
        <taxon>Pseudoclavibacter</taxon>
    </lineage>
</organism>